<dbReference type="CDD" id="cd06223">
    <property type="entry name" value="PRTases_typeI"/>
    <property type="match status" value="1"/>
</dbReference>
<evidence type="ECO:0000313" key="4">
    <source>
        <dbReference type="EMBL" id="RHL95093.1"/>
    </source>
</evidence>
<dbReference type="EMBL" id="QRWT01000025">
    <property type="protein sequence ID" value="RGT48796.1"/>
    <property type="molecule type" value="Genomic_DNA"/>
</dbReference>
<evidence type="ECO:0000256" key="1">
    <source>
        <dbReference type="ARBA" id="ARBA00008007"/>
    </source>
</evidence>
<reference evidence="5 6" key="1">
    <citation type="submission" date="2018-08" db="EMBL/GenBank/DDBJ databases">
        <title>A genome reference for cultivated species of the human gut microbiota.</title>
        <authorList>
            <person name="Zou Y."/>
            <person name="Xue W."/>
            <person name="Luo G."/>
        </authorList>
    </citation>
    <scope>NUCLEOTIDE SEQUENCE [LARGE SCALE GENOMIC DNA]</scope>
    <source>
        <strain evidence="3 5">AF19-10AC</strain>
        <strain evidence="4 6">AF36-16BH</strain>
    </source>
</reference>
<dbReference type="PANTHER" id="PTHR47505:SF1">
    <property type="entry name" value="DNA UTILIZATION PROTEIN YHGH"/>
    <property type="match status" value="1"/>
</dbReference>
<dbReference type="Pfam" id="PF00156">
    <property type="entry name" value="Pribosyltran"/>
    <property type="match status" value="1"/>
</dbReference>
<dbReference type="InterPro" id="IPR051910">
    <property type="entry name" value="ComF/GntX_DNA_util-trans"/>
</dbReference>
<gene>
    <name evidence="3" type="ORF">DWX27_18105</name>
    <name evidence="4" type="ORF">DWZ95_04495</name>
</gene>
<dbReference type="InterPro" id="IPR029057">
    <property type="entry name" value="PRTase-like"/>
</dbReference>
<comment type="caution">
    <text evidence="4">The sequence shown here is derived from an EMBL/GenBank/DDBJ whole genome shotgun (WGS) entry which is preliminary data.</text>
</comment>
<evidence type="ECO:0000259" key="2">
    <source>
        <dbReference type="Pfam" id="PF00156"/>
    </source>
</evidence>
<dbReference type="Proteomes" id="UP000284772">
    <property type="component" value="Unassembled WGS sequence"/>
</dbReference>
<dbReference type="RefSeq" id="WP_007661951.1">
    <property type="nucleotide sequence ID" value="NZ_CABMMK010000002.1"/>
</dbReference>
<dbReference type="Gene3D" id="3.40.50.2020">
    <property type="match status" value="1"/>
</dbReference>
<feature type="domain" description="Phosphoribosyltransferase" evidence="2">
    <location>
        <begin position="141"/>
        <end position="229"/>
    </location>
</feature>
<dbReference type="EMBL" id="QRPE01000003">
    <property type="protein sequence ID" value="RHL95093.1"/>
    <property type="molecule type" value="Genomic_DNA"/>
</dbReference>
<organism evidence="4 6">
    <name type="scientific">Bacteroides intestinalis</name>
    <dbReference type="NCBI Taxonomy" id="329854"/>
    <lineage>
        <taxon>Bacteria</taxon>
        <taxon>Pseudomonadati</taxon>
        <taxon>Bacteroidota</taxon>
        <taxon>Bacteroidia</taxon>
        <taxon>Bacteroidales</taxon>
        <taxon>Bacteroidaceae</taxon>
        <taxon>Bacteroides</taxon>
    </lineage>
</organism>
<evidence type="ECO:0000313" key="5">
    <source>
        <dbReference type="Proteomes" id="UP000284772"/>
    </source>
</evidence>
<protein>
    <submittedName>
        <fullName evidence="4">ComF family protein</fullName>
    </submittedName>
</protein>
<dbReference type="InterPro" id="IPR000836">
    <property type="entry name" value="PRTase_dom"/>
</dbReference>
<dbReference type="Proteomes" id="UP000285013">
    <property type="component" value="Unassembled WGS sequence"/>
</dbReference>
<dbReference type="PANTHER" id="PTHR47505">
    <property type="entry name" value="DNA UTILIZATION PROTEIN YHGH"/>
    <property type="match status" value="1"/>
</dbReference>
<dbReference type="AlphaFoldDB" id="A0A3E4L2T8"/>
<accession>A0A3E4L2T8</accession>
<evidence type="ECO:0000313" key="3">
    <source>
        <dbReference type="EMBL" id="RGT48796.1"/>
    </source>
</evidence>
<dbReference type="SUPFAM" id="SSF53271">
    <property type="entry name" value="PRTase-like"/>
    <property type="match status" value="1"/>
</dbReference>
<proteinExistence type="inferred from homology"/>
<dbReference type="GeneID" id="26159028"/>
<name>A0A3E4L2T8_9BACE</name>
<sequence>MKNTVKIWLGPLFHLFFPRCCVVCGAPLVEGEEAICTHCNINMPRTNYHKVKDNLVERIFWGKIPLERATSYFFYRKGSDFRKILHQFKYGGRKELGAIMGRFMAAELATTDFFEGIDVIIPVPLHPRKRKARGYNQSEWIARGVSQVVGLPVDVSSVIREKHTDTQTRKSTYERWENVDGIFRLRHPENFVGKHVLIIDDVLTTGSTTTACADVFHEVEGVRISVLTLAVAEG</sequence>
<comment type="similarity">
    <text evidence="1">Belongs to the ComF/GntX family.</text>
</comment>
<evidence type="ECO:0000313" key="6">
    <source>
        <dbReference type="Proteomes" id="UP000285013"/>
    </source>
</evidence>